<dbReference type="EMBL" id="JAHLFE010000016">
    <property type="protein sequence ID" value="MBU3843428.1"/>
    <property type="molecule type" value="Genomic_DNA"/>
</dbReference>
<dbReference type="Gene3D" id="1.25.40.10">
    <property type="entry name" value="Tetratricopeptide repeat domain"/>
    <property type="match status" value="1"/>
</dbReference>
<dbReference type="PANTHER" id="PTHR13891:SF1">
    <property type="entry name" value="CYTOCHROME C OXIDASE ASSEMBLY FACTOR 7"/>
    <property type="match status" value="1"/>
</dbReference>
<dbReference type="InterPro" id="IPR040239">
    <property type="entry name" value="HcpB-like"/>
</dbReference>
<proteinExistence type="inferred from homology"/>
<evidence type="ECO:0000256" key="2">
    <source>
        <dbReference type="ARBA" id="ARBA00022737"/>
    </source>
</evidence>
<dbReference type="PANTHER" id="PTHR13891">
    <property type="entry name" value="CYTOCHROME C OXIDASE ASSEMBLY FACTOR 7"/>
    <property type="match status" value="1"/>
</dbReference>
<dbReference type="InterPro" id="IPR006597">
    <property type="entry name" value="Sel1-like"/>
</dbReference>
<dbReference type="SUPFAM" id="SSF81901">
    <property type="entry name" value="HCP-like"/>
    <property type="match status" value="1"/>
</dbReference>
<organism evidence="3 4">
    <name type="scientific">Candidatus Anaerobiospirillum pullicola</name>
    <dbReference type="NCBI Taxonomy" id="2838451"/>
    <lineage>
        <taxon>Bacteria</taxon>
        <taxon>Pseudomonadati</taxon>
        <taxon>Pseudomonadota</taxon>
        <taxon>Gammaproteobacteria</taxon>
        <taxon>Aeromonadales</taxon>
        <taxon>Succinivibrionaceae</taxon>
        <taxon>Anaerobiospirillum</taxon>
    </lineage>
</organism>
<keyword evidence="2" id="KW-0677">Repeat</keyword>
<comment type="similarity">
    <text evidence="1">Belongs to the hcp beta-lactamase family.</text>
</comment>
<dbReference type="AlphaFoldDB" id="A0A948TEQ4"/>
<sequence length="247" mass="27173">MPQLLSLLAPLSAIVGKHSRTWVLASGVALGLLVGTSSTAQAFTGEQEYIKACQAGQLEQCNVLAQIYLQNKDYRNAATHLEKICADTMKENSPLHKQTCSLLLTMLTDEEYGIMDYQKGMIWGDHICAHSNAFGCLLMSNIFFTGKHVNADLNKASEYAKRACALKDGTGCRQAALITFTAAYIQKDVNLAEESYKYHKAACDVGNQASCNDLQHYQQKMEEFKLYAQTPDATAPVQQQPPQPAAR</sequence>
<dbReference type="SMART" id="SM00671">
    <property type="entry name" value="SEL1"/>
    <property type="match status" value="2"/>
</dbReference>
<evidence type="ECO:0008006" key="5">
    <source>
        <dbReference type="Google" id="ProtNLM"/>
    </source>
</evidence>
<reference evidence="3" key="2">
    <citation type="submission" date="2021-04" db="EMBL/GenBank/DDBJ databases">
        <authorList>
            <person name="Gilroy R."/>
        </authorList>
    </citation>
    <scope>NUCLEOTIDE SEQUENCE</scope>
    <source>
        <strain evidence="3">378</strain>
    </source>
</reference>
<accession>A0A948TEQ4</accession>
<gene>
    <name evidence="3" type="ORF">H9847_00930</name>
</gene>
<reference evidence="3" key="1">
    <citation type="journal article" date="2021" name="PeerJ">
        <title>Extensive microbial diversity within the chicken gut microbiome revealed by metagenomics and culture.</title>
        <authorList>
            <person name="Gilroy R."/>
            <person name="Ravi A."/>
            <person name="Getino M."/>
            <person name="Pursley I."/>
            <person name="Horton D.L."/>
            <person name="Alikhan N.F."/>
            <person name="Baker D."/>
            <person name="Gharbi K."/>
            <person name="Hall N."/>
            <person name="Watson M."/>
            <person name="Adriaenssens E.M."/>
            <person name="Foster-Nyarko E."/>
            <person name="Jarju S."/>
            <person name="Secka A."/>
            <person name="Antonio M."/>
            <person name="Oren A."/>
            <person name="Chaudhuri R.R."/>
            <person name="La Ragione R."/>
            <person name="Hildebrand F."/>
            <person name="Pallen M.J."/>
        </authorList>
    </citation>
    <scope>NUCLEOTIDE SEQUENCE</scope>
    <source>
        <strain evidence="3">378</strain>
    </source>
</reference>
<evidence type="ECO:0000256" key="1">
    <source>
        <dbReference type="ARBA" id="ARBA00008486"/>
    </source>
</evidence>
<protein>
    <recommendedName>
        <fullName evidence="5">Beta-lactamase</fullName>
    </recommendedName>
</protein>
<name>A0A948TEQ4_9GAMM</name>
<dbReference type="InterPro" id="IPR011990">
    <property type="entry name" value="TPR-like_helical_dom_sf"/>
</dbReference>
<comment type="caution">
    <text evidence="3">The sequence shown here is derived from an EMBL/GenBank/DDBJ whole genome shotgun (WGS) entry which is preliminary data.</text>
</comment>
<evidence type="ECO:0000313" key="3">
    <source>
        <dbReference type="EMBL" id="MBU3843428.1"/>
    </source>
</evidence>
<evidence type="ECO:0000313" key="4">
    <source>
        <dbReference type="Proteomes" id="UP000733611"/>
    </source>
</evidence>
<dbReference type="Proteomes" id="UP000733611">
    <property type="component" value="Unassembled WGS sequence"/>
</dbReference>